<evidence type="ECO:0000313" key="1">
    <source>
        <dbReference type="EMBL" id="RDB16215.1"/>
    </source>
</evidence>
<dbReference type="EMBL" id="LUEZ02000129">
    <property type="protein sequence ID" value="RDB16215.1"/>
    <property type="molecule type" value="Genomic_DNA"/>
</dbReference>
<accession>A0A369J721</accession>
<evidence type="ECO:0000313" key="2">
    <source>
        <dbReference type="Proteomes" id="UP000076154"/>
    </source>
</evidence>
<gene>
    <name evidence="1" type="ORF">Hypma_003140</name>
</gene>
<keyword evidence="2" id="KW-1185">Reference proteome</keyword>
<dbReference type="InParanoid" id="A0A369J721"/>
<name>A0A369J721_HYPMA</name>
<proteinExistence type="predicted"/>
<comment type="caution">
    <text evidence="1">The sequence shown here is derived from an EMBL/GenBank/DDBJ whole genome shotgun (WGS) entry which is preliminary data.</text>
</comment>
<dbReference type="AlphaFoldDB" id="A0A369J721"/>
<sequence>MTHTFPPVLCISVRAESRPSPLVSHSATPRAHLGIMALVDGNHSSHVFVLFGDIALTSRRYNVDIDNQGTRPREGQNVIYSYRGNTLPDIVSGQPIPRPPPATSAGI</sequence>
<organism evidence="1 2">
    <name type="scientific">Hypsizygus marmoreus</name>
    <name type="common">White beech mushroom</name>
    <name type="synonym">Agaricus marmoreus</name>
    <dbReference type="NCBI Taxonomy" id="39966"/>
    <lineage>
        <taxon>Eukaryota</taxon>
        <taxon>Fungi</taxon>
        <taxon>Dikarya</taxon>
        <taxon>Basidiomycota</taxon>
        <taxon>Agaricomycotina</taxon>
        <taxon>Agaricomycetes</taxon>
        <taxon>Agaricomycetidae</taxon>
        <taxon>Agaricales</taxon>
        <taxon>Tricholomatineae</taxon>
        <taxon>Lyophyllaceae</taxon>
        <taxon>Hypsizygus</taxon>
    </lineage>
</organism>
<protein>
    <submittedName>
        <fullName evidence="1">Uncharacterized protein</fullName>
    </submittedName>
</protein>
<dbReference type="Proteomes" id="UP000076154">
    <property type="component" value="Unassembled WGS sequence"/>
</dbReference>
<reference evidence="1" key="1">
    <citation type="submission" date="2018-04" db="EMBL/GenBank/DDBJ databases">
        <title>Whole genome sequencing of Hypsizygus marmoreus.</title>
        <authorList>
            <person name="Choi I.-G."/>
            <person name="Min B."/>
            <person name="Kim J.-G."/>
            <person name="Kim S."/>
            <person name="Oh Y.-L."/>
            <person name="Kong W.-S."/>
            <person name="Park H."/>
            <person name="Jeong J."/>
            <person name="Song E.-S."/>
        </authorList>
    </citation>
    <scope>NUCLEOTIDE SEQUENCE [LARGE SCALE GENOMIC DNA]</scope>
    <source>
        <strain evidence="1">51987-8</strain>
    </source>
</reference>